<dbReference type="OrthoDB" id="5064607at2759"/>
<keyword evidence="1" id="KW-0472">Membrane</keyword>
<feature type="transmembrane region" description="Helical" evidence="1">
    <location>
        <begin position="128"/>
        <end position="150"/>
    </location>
</feature>
<evidence type="ECO:0000313" key="3">
    <source>
        <dbReference type="Proteomes" id="UP000717696"/>
    </source>
</evidence>
<comment type="caution">
    <text evidence="2">The sequence shown here is derived from an EMBL/GenBank/DDBJ whole genome shotgun (WGS) entry which is preliminary data.</text>
</comment>
<keyword evidence="1" id="KW-0812">Transmembrane</keyword>
<feature type="transmembrane region" description="Helical" evidence="1">
    <location>
        <begin position="56"/>
        <end position="78"/>
    </location>
</feature>
<sequence length="168" mass="18735">MESCDQPHKVVGGRVVTVFDRVLLFYRTFDIIAAFPATVVSVLMAFGGFQDHQKTAMGQIVVLLLASSVVKSIIALTLAKMLLFKFEGQQSSTERKTLILWLPTILVDISIIEVLVGLVFWIANAYPIWVSLLIGVEAFAFMVGTMTLAWKMWMEGLTLRPSDHDLKT</sequence>
<evidence type="ECO:0008006" key="4">
    <source>
        <dbReference type="Google" id="ProtNLM"/>
    </source>
</evidence>
<evidence type="ECO:0000313" key="2">
    <source>
        <dbReference type="EMBL" id="KAH7109915.1"/>
    </source>
</evidence>
<dbReference type="EMBL" id="JAGMUU010000068">
    <property type="protein sequence ID" value="KAH7109915.1"/>
    <property type="molecule type" value="Genomic_DNA"/>
</dbReference>
<gene>
    <name evidence="2" type="ORF">B0J13DRAFT_578588</name>
</gene>
<organism evidence="2 3">
    <name type="scientific">Dactylonectria estremocensis</name>
    <dbReference type="NCBI Taxonomy" id="1079267"/>
    <lineage>
        <taxon>Eukaryota</taxon>
        <taxon>Fungi</taxon>
        <taxon>Dikarya</taxon>
        <taxon>Ascomycota</taxon>
        <taxon>Pezizomycotina</taxon>
        <taxon>Sordariomycetes</taxon>
        <taxon>Hypocreomycetidae</taxon>
        <taxon>Hypocreales</taxon>
        <taxon>Nectriaceae</taxon>
        <taxon>Dactylonectria</taxon>
    </lineage>
</organism>
<keyword evidence="3" id="KW-1185">Reference proteome</keyword>
<dbReference type="Proteomes" id="UP000717696">
    <property type="component" value="Unassembled WGS sequence"/>
</dbReference>
<accession>A0A9P9CZE5</accession>
<dbReference type="AlphaFoldDB" id="A0A9P9CZE5"/>
<reference evidence="2" key="1">
    <citation type="journal article" date="2021" name="Nat. Commun.">
        <title>Genetic determinants of endophytism in the Arabidopsis root mycobiome.</title>
        <authorList>
            <person name="Mesny F."/>
            <person name="Miyauchi S."/>
            <person name="Thiergart T."/>
            <person name="Pickel B."/>
            <person name="Atanasova L."/>
            <person name="Karlsson M."/>
            <person name="Huettel B."/>
            <person name="Barry K.W."/>
            <person name="Haridas S."/>
            <person name="Chen C."/>
            <person name="Bauer D."/>
            <person name="Andreopoulos W."/>
            <person name="Pangilinan J."/>
            <person name="LaButti K."/>
            <person name="Riley R."/>
            <person name="Lipzen A."/>
            <person name="Clum A."/>
            <person name="Drula E."/>
            <person name="Henrissat B."/>
            <person name="Kohler A."/>
            <person name="Grigoriev I.V."/>
            <person name="Martin F.M."/>
            <person name="Hacquard S."/>
        </authorList>
    </citation>
    <scope>NUCLEOTIDE SEQUENCE</scope>
    <source>
        <strain evidence="2">MPI-CAGE-AT-0021</strain>
    </source>
</reference>
<name>A0A9P9CZE5_9HYPO</name>
<keyword evidence="1" id="KW-1133">Transmembrane helix</keyword>
<feature type="transmembrane region" description="Helical" evidence="1">
    <location>
        <begin position="98"/>
        <end position="122"/>
    </location>
</feature>
<protein>
    <recommendedName>
        <fullName evidence="4">Transmembrane protein</fullName>
    </recommendedName>
</protein>
<proteinExistence type="predicted"/>
<feature type="transmembrane region" description="Helical" evidence="1">
    <location>
        <begin position="31"/>
        <end position="50"/>
    </location>
</feature>
<evidence type="ECO:0000256" key="1">
    <source>
        <dbReference type="SAM" id="Phobius"/>
    </source>
</evidence>